<evidence type="ECO:0000256" key="1">
    <source>
        <dbReference type="SAM" id="MobiDB-lite"/>
    </source>
</evidence>
<evidence type="ECO:0000313" key="2">
    <source>
        <dbReference type="EMBL" id="CAD7432368.1"/>
    </source>
</evidence>
<gene>
    <name evidence="2" type="ORF">TMSB3V08_LOCUS9077</name>
</gene>
<organism evidence="2">
    <name type="scientific">Timema monikensis</name>
    <dbReference type="NCBI Taxonomy" id="170555"/>
    <lineage>
        <taxon>Eukaryota</taxon>
        <taxon>Metazoa</taxon>
        <taxon>Ecdysozoa</taxon>
        <taxon>Arthropoda</taxon>
        <taxon>Hexapoda</taxon>
        <taxon>Insecta</taxon>
        <taxon>Pterygota</taxon>
        <taxon>Neoptera</taxon>
        <taxon>Polyneoptera</taxon>
        <taxon>Phasmatodea</taxon>
        <taxon>Timematodea</taxon>
        <taxon>Timematoidea</taxon>
        <taxon>Timematidae</taxon>
        <taxon>Timema</taxon>
    </lineage>
</organism>
<dbReference type="EMBL" id="OB795533">
    <property type="protein sequence ID" value="CAD7432368.1"/>
    <property type="molecule type" value="Genomic_DNA"/>
</dbReference>
<accession>A0A7R9HTQ9</accession>
<proteinExistence type="predicted"/>
<reference evidence="2" key="1">
    <citation type="submission" date="2020-11" db="EMBL/GenBank/DDBJ databases">
        <authorList>
            <person name="Tran Van P."/>
        </authorList>
    </citation>
    <scope>NUCLEOTIDE SEQUENCE</scope>
</reference>
<name>A0A7R9HTQ9_9NEOP</name>
<protein>
    <submittedName>
        <fullName evidence="2">Uncharacterized protein</fullName>
    </submittedName>
</protein>
<feature type="region of interest" description="Disordered" evidence="1">
    <location>
        <begin position="43"/>
        <end position="86"/>
    </location>
</feature>
<dbReference type="AlphaFoldDB" id="A0A7R9HTQ9"/>
<sequence>MSDVISSRTKKILGMLGVEYGKNNFEIDNGKLLENRHEQDNGFEEVNPHLRGGRVENHLGKTTPSSPDRDSNLDLPVLSSRAQHDKRVSQLRHRVSFEGGFNPNFWYDSNAATRRYRNVPKRPVWRETRCVGSTPCLLSRHLSPPLPHNATVRPYNNRRGTLGNWLDHTTTDVGPWEIINTCSISQHFECRGWQRAQYANSNARRRKWHWLARGKVLVWEMFYMRKSFRHQQFLTVDRV</sequence>